<evidence type="ECO:0000256" key="9">
    <source>
        <dbReference type="SAM" id="Phobius"/>
    </source>
</evidence>
<feature type="transmembrane region" description="Helical" evidence="9">
    <location>
        <begin position="118"/>
        <end position="150"/>
    </location>
</feature>
<evidence type="ECO:0000256" key="4">
    <source>
        <dbReference type="ARBA" id="ARBA00022597"/>
    </source>
</evidence>
<feature type="transmembrane region" description="Helical" evidence="9">
    <location>
        <begin position="187"/>
        <end position="207"/>
    </location>
</feature>
<keyword evidence="6 9" id="KW-0812">Transmembrane</keyword>
<sequence length="270" mass="29683">MESNKYIDQKVNKVITPSVLNKVALRSFFCQGAFNMERMQAAGWLYSLNPALKEIHTNKNDLSKSMKMHMEFLNTHPLLITFILGLVVAMEENKENTDTIRAIKVSTMGPLGGIGDSLFWLTFLSISAGLGASFALQGSIVGPIIFFVLFNLMQFSLKFGLMHYGYKTGVKSIATLKANTQKFTKSITILGLTVVGSMIAQFIGLTTKIVIPAGQASVNLQESFDKVMPKLLPVAYTFLMLYLLRKKVSPLNLVILTLLFGICGSIAGII</sequence>
<dbReference type="EMBL" id="CP001779">
    <property type="protein sequence ID" value="ACZ00641.1"/>
    <property type="molecule type" value="Genomic_DNA"/>
</dbReference>
<evidence type="ECO:0000313" key="11">
    <source>
        <dbReference type="Proteomes" id="UP000002072"/>
    </source>
</evidence>
<dbReference type="RefSeq" id="WP_012858199.1">
    <property type="nucleotide sequence ID" value="NC_013515.1"/>
</dbReference>
<dbReference type="OrthoDB" id="9795582at2"/>
<dbReference type="PANTHER" id="PTHR32502:SF5">
    <property type="entry name" value="N-ACETYLGALACTOSAMINE PERMEASE IID COMPONENT-RELATED"/>
    <property type="match status" value="1"/>
</dbReference>
<dbReference type="PROSITE" id="PS51108">
    <property type="entry name" value="PTS_EIID"/>
    <property type="match status" value="1"/>
</dbReference>
<keyword evidence="2" id="KW-0813">Transport</keyword>
<keyword evidence="4" id="KW-0762">Sugar transport</keyword>
<dbReference type="AlphaFoldDB" id="D1AWG5"/>
<dbReference type="GO" id="GO:0009401">
    <property type="term" value="P:phosphoenolpyruvate-dependent sugar phosphotransferase system"/>
    <property type="evidence" value="ECO:0007669"/>
    <property type="project" value="UniProtKB-KW"/>
</dbReference>
<dbReference type="Proteomes" id="UP000002072">
    <property type="component" value="Chromosome"/>
</dbReference>
<reference evidence="10 11" key="1">
    <citation type="journal article" date="2009" name="Stand. Genomic Sci.">
        <title>Complete genome sequence of Streptobacillus moniliformis type strain (9901T).</title>
        <authorList>
            <person name="Nolan M."/>
            <person name="Gronow S."/>
            <person name="Lapidus A."/>
            <person name="Ivanova N."/>
            <person name="Copeland A."/>
            <person name="Lucas S."/>
            <person name="Del Rio T.G."/>
            <person name="Chen F."/>
            <person name="Tice H."/>
            <person name="Pitluck S."/>
            <person name="Cheng J.F."/>
            <person name="Sims D."/>
            <person name="Meincke L."/>
            <person name="Bruce D."/>
            <person name="Goodwin L."/>
            <person name="Brettin T."/>
            <person name="Han C."/>
            <person name="Detter J.C."/>
            <person name="Ovchinikova G."/>
            <person name="Pati A."/>
            <person name="Mavromatis K."/>
            <person name="Mikhailova N."/>
            <person name="Chen A."/>
            <person name="Palaniappan K."/>
            <person name="Land M."/>
            <person name="Hauser L."/>
            <person name="Chang Y.J."/>
            <person name="Jeffries C.D."/>
            <person name="Rohde M."/>
            <person name="Sproer C."/>
            <person name="Goker M."/>
            <person name="Bristow J."/>
            <person name="Eisen J.A."/>
            <person name="Markowitz V."/>
            <person name="Hugenholtz P."/>
            <person name="Kyrpides N.C."/>
            <person name="Klenk H.P."/>
            <person name="Chain P."/>
        </authorList>
    </citation>
    <scope>NUCLEOTIDE SEQUENCE [LARGE SCALE GENOMIC DNA]</scope>
    <source>
        <strain evidence="11">ATCC 14647 / DSM 12112 / NCTC 10651 / 9901</strain>
    </source>
</reference>
<evidence type="ECO:0000256" key="6">
    <source>
        <dbReference type="ARBA" id="ARBA00022692"/>
    </source>
</evidence>
<evidence type="ECO:0000256" key="3">
    <source>
        <dbReference type="ARBA" id="ARBA00022475"/>
    </source>
</evidence>
<protein>
    <submittedName>
        <fullName evidence="10">PTS system mannose/fructose/sorbose family IID component</fullName>
    </submittedName>
</protein>
<dbReference type="GeneID" id="29674107"/>
<gene>
    <name evidence="10" type="ordered locus">Smon_0151</name>
</gene>
<dbReference type="PANTHER" id="PTHR32502">
    <property type="entry name" value="N-ACETYLGALACTOSAMINE PERMEASE II COMPONENT-RELATED"/>
    <property type="match status" value="1"/>
</dbReference>
<name>D1AWG5_STRM9</name>
<proteinExistence type="predicted"/>
<accession>D1AWG5</accession>
<keyword evidence="8 9" id="KW-0472">Membrane</keyword>
<evidence type="ECO:0000256" key="8">
    <source>
        <dbReference type="ARBA" id="ARBA00023136"/>
    </source>
</evidence>
<feature type="transmembrane region" description="Helical" evidence="9">
    <location>
        <begin position="251"/>
        <end position="269"/>
    </location>
</feature>
<evidence type="ECO:0000256" key="2">
    <source>
        <dbReference type="ARBA" id="ARBA00022448"/>
    </source>
</evidence>
<evidence type="ECO:0000313" key="10">
    <source>
        <dbReference type="EMBL" id="ACZ00641.1"/>
    </source>
</evidence>
<dbReference type="Pfam" id="PF03613">
    <property type="entry name" value="EIID-AGA"/>
    <property type="match status" value="1"/>
</dbReference>
<dbReference type="HOGENOM" id="CLU_060742_1_0_0"/>
<dbReference type="InterPro" id="IPR050303">
    <property type="entry name" value="GatZ_KbaZ_carbometab"/>
</dbReference>
<keyword evidence="7 9" id="KW-1133">Transmembrane helix</keyword>
<organism evidence="10 11">
    <name type="scientific">Streptobacillus moniliformis (strain ATCC 14647 / DSM 12112 / NCTC 10651 / 9901)</name>
    <dbReference type="NCBI Taxonomy" id="519441"/>
    <lineage>
        <taxon>Bacteria</taxon>
        <taxon>Fusobacteriati</taxon>
        <taxon>Fusobacteriota</taxon>
        <taxon>Fusobacteriia</taxon>
        <taxon>Fusobacteriales</taxon>
        <taxon>Leptotrichiaceae</taxon>
        <taxon>Streptobacillus</taxon>
    </lineage>
</organism>
<evidence type="ECO:0000256" key="1">
    <source>
        <dbReference type="ARBA" id="ARBA00004651"/>
    </source>
</evidence>
<dbReference type="GO" id="GO:0005886">
    <property type="term" value="C:plasma membrane"/>
    <property type="evidence" value="ECO:0007669"/>
    <property type="project" value="UniProtKB-SubCell"/>
</dbReference>
<evidence type="ECO:0000256" key="7">
    <source>
        <dbReference type="ARBA" id="ARBA00022989"/>
    </source>
</evidence>
<dbReference type="eggNOG" id="COG3716">
    <property type="taxonomic scope" value="Bacteria"/>
</dbReference>
<feature type="transmembrane region" description="Helical" evidence="9">
    <location>
        <begin position="227"/>
        <end position="244"/>
    </location>
</feature>
<comment type="subcellular location">
    <subcellularLocation>
        <location evidence="1">Cell membrane</location>
        <topology evidence="1">Multi-pass membrane protein</topology>
    </subcellularLocation>
</comment>
<dbReference type="InterPro" id="IPR004704">
    <property type="entry name" value="PTS_IID_man"/>
</dbReference>
<feature type="transmembrane region" description="Helical" evidence="9">
    <location>
        <begin position="72"/>
        <end position="90"/>
    </location>
</feature>
<evidence type="ECO:0000256" key="5">
    <source>
        <dbReference type="ARBA" id="ARBA00022683"/>
    </source>
</evidence>
<dbReference type="STRING" id="519441.Smon_0151"/>
<dbReference type="KEGG" id="smf:Smon_0151"/>
<keyword evidence="5" id="KW-0598">Phosphotransferase system</keyword>
<keyword evidence="11" id="KW-1185">Reference proteome</keyword>
<keyword evidence="3" id="KW-1003">Cell membrane</keyword>